<evidence type="ECO:0000256" key="3">
    <source>
        <dbReference type="SAM" id="MobiDB-lite"/>
    </source>
</evidence>
<protein>
    <submittedName>
        <fullName evidence="5">Ribonuclease domain-containing protein</fullName>
    </submittedName>
</protein>
<dbReference type="Gene3D" id="3.10.450.30">
    <property type="entry name" value="Microbial ribonucleases"/>
    <property type="match status" value="1"/>
</dbReference>
<dbReference type="Pfam" id="PF00545">
    <property type="entry name" value="Ribonuclease"/>
    <property type="match status" value="1"/>
</dbReference>
<dbReference type="Proteomes" id="UP001309299">
    <property type="component" value="Unassembled WGS sequence"/>
</dbReference>
<gene>
    <name evidence="5" type="ORF">V7F78_11220</name>
</gene>
<evidence type="ECO:0000256" key="1">
    <source>
        <dbReference type="ARBA" id="ARBA00022722"/>
    </source>
</evidence>
<dbReference type="GO" id="GO:0016787">
    <property type="term" value="F:hydrolase activity"/>
    <property type="evidence" value="ECO:0007669"/>
    <property type="project" value="UniProtKB-KW"/>
</dbReference>
<organism evidence="5 6">
    <name type="scientific">Cutibacterium avidum</name>
    <dbReference type="NCBI Taxonomy" id="33010"/>
    <lineage>
        <taxon>Bacteria</taxon>
        <taxon>Bacillati</taxon>
        <taxon>Actinomycetota</taxon>
        <taxon>Actinomycetes</taxon>
        <taxon>Propionibacteriales</taxon>
        <taxon>Propionibacteriaceae</taxon>
        <taxon>Cutibacterium</taxon>
    </lineage>
</organism>
<feature type="region of interest" description="Disordered" evidence="3">
    <location>
        <begin position="30"/>
        <end position="58"/>
    </location>
</feature>
<dbReference type="RefSeq" id="WP_016667294.1">
    <property type="nucleotide sequence ID" value="NZ_AP024309.1"/>
</dbReference>
<feature type="compositionally biased region" description="Low complexity" evidence="3">
    <location>
        <begin position="30"/>
        <end position="53"/>
    </location>
</feature>
<evidence type="ECO:0000256" key="4">
    <source>
        <dbReference type="SAM" id="SignalP"/>
    </source>
</evidence>
<dbReference type="EMBL" id="JBAKUA010000022">
    <property type="protein sequence ID" value="MEH1547557.1"/>
    <property type="molecule type" value="Genomic_DNA"/>
</dbReference>
<evidence type="ECO:0000256" key="2">
    <source>
        <dbReference type="ARBA" id="ARBA00022801"/>
    </source>
</evidence>
<keyword evidence="4" id="KW-0732">Signal</keyword>
<dbReference type="GO" id="GO:0004521">
    <property type="term" value="F:RNA endonuclease activity"/>
    <property type="evidence" value="ECO:0007669"/>
    <property type="project" value="InterPro"/>
</dbReference>
<dbReference type="InterPro" id="IPR016191">
    <property type="entry name" value="Ribonuclease/ribotoxin"/>
</dbReference>
<name>A0AB35XNF0_9ACTN</name>
<reference evidence="5" key="1">
    <citation type="submission" date="2024-02" db="EMBL/GenBank/DDBJ databases">
        <title>Bacterial skin colonization with Propionibacterium avidum as a risk factor for Periprosthetic Joint Infections - a single-center prospective study.</title>
        <authorList>
            <person name="Achermann Y."/>
        </authorList>
    </citation>
    <scope>NUCLEOTIDE SEQUENCE</scope>
    <source>
        <strain evidence="5">PAVI-2017310195</strain>
    </source>
</reference>
<comment type="caution">
    <text evidence="5">The sequence shown here is derived from an EMBL/GenBank/DDBJ whole genome shotgun (WGS) entry which is preliminary data.</text>
</comment>
<accession>A0AB35XNF0</accession>
<evidence type="ECO:0000313" key="6">
    <source>
        <dbReference type="Proteomes" id="UP001309299"/>
    </source>
</evidence>
<feature type="signal peptide" evidence="4">
    <location>
        <begin position="1"/>
        <end position="29"/>
    </location>
</feature>
<proteinExistence type="predicted"/>
<dbReference type="SUPFAM" id="SSF53933">
    <property type="entry name" value="Microbial ribonucleases"/>
    <property type="match status" value="1"/>
</dbReference>
<feature type="chain" id="PRO_5044243457" evidence="4">
    <location>
        <begin position="30"/>
        <end position="146"/>
    </location>
</feature>
<keyword evidence="1" id="KW-0540">Nuclease</keyword>
<evidence type="ECO:0000313" key="5">
    <source>
        <dbReference type="EMBL" id="MEH1547557.1"/>
    </source>
</evidence>
<dbReference type="AlphaFoldDB" id="A0AB35XNF0"/>
<sequence>MTVAHWLRSRRWSVWLVALLSAVVMGCSAPSSPASSSTPTSSRATISATARPSDGLPTIREDQLPSEAQHTLNLIDAGGPFPFRRDGIVYHNNSGALPHHEDGWYREYTVVTPGVSGRGPRRIVCGSDAACFWTADHYSTFRRIVR</sequence>
<dbReference type="GO" id="GO:0003723">
    <property type="term" value="F:RNA binding"/>
    <property type="evidence" value="ECO:0007669"/>
    <property type="project" value="InterPro"/>
</dbReference>
<keyword evidence="2" id="KW-0378">Hydrolase</keyword>
<dbReference type="InterPro" id="IPR000026">
    <property type="entry name" value="N1-like"/>
</dbReference>